<dbReference type="RefSeq" id="WP_255227982.1">
    <property type="nucleotide sequence ID" value="NZ_JAJEKE010000012.1"/>
</dbReference>
<name>A0ABT1NGP2_9FIRM</name>
<evidence type="ECO:0000313" key="1">
    <source>
        <dbReference type="EMBL" id="MCQ1530457.1"/>
    </source>
</evidence>
<keyword evidence="2" id="KW-1185">Reference proteome</keyword>
<protein>
    <submittedName>
        <fullName evidence="1">Uncharacterized protein</fullName>
    </submittedName>
</protein>
<dbReference type="EMBL" id="JAJEKE010000012">
    <property type="protein sequence ID" value="MCQ1530457.1"/>
    <property type="molecule type" value="Genomic_DNA"/>
</dbReference>
<gene>
    <name evidence="1" type="ORF">LJD61_12975</name>
</gene>
<dbReference type="Proteomes" id="UP001651880">
    <property type="component" value="Unassembled WGS sequence"/>
</dbReference>
<organism evidence="1 2">
    <name type="scientific">Lutispora saccharofermentans</name>
    <dbReference type="NCBI Taxonomy" id="3024236"/>
    <lineage>
        <taxon>Bacteria</taxon>
        <taxon>Bacillati</taxon>
        <taxon>Bacillota</taxon>
        <taxon>Clostridia</taxon>
        <taxon>Lutisporales</taxon>
        <taxon>Lutisporaceae</taxon>
        <taxon>Lutispora</taxon>
    </lineage>
</organism>
<sequence>MIGCANKASANNTAPNETVTNEAAAEKAAAEKATEESKDGVILGGELSIDGFVKALKENGFRLSKVGKMSDMTGSVDGYKYNVNGIGIEIYKFDLNSKLPIAVKNIKSIQESDKMILPLQAGDTEVPAKMNNGLVIVGYDTHKDKDKILEIFMSLK</sequence>
<evidence type="ECO:0000313" key="2">
    <source>
        <dbReference type="Proteomes" id="UP001651880"/>
    </source>
</evidence>
<reference evidence="1 2" key="1">
    <citation type="submission" date="2021-10" db="EMBL/GenBank/DDBJ databases">
        <title>Lutispora strain m25 sp. nov., a thermophilic, non-spore-forming bacterium isolated from a lab-scale methanogenic bioreactor digesting anaerobic sludge.</title>
        <authorList>
            <person name="El Houari A."/>
            <person name="Mcdonald J."/>
        </authorList>
    </citation>
    <scope>NUCLEOTIDE SEQUENCE [LARGE SCALE GENOMIC DNA]</scope>
    <source>
        <strain evidence="2">m25</strain>
    </source>
</reference>
<proteinExistence type="predicted"/>
<comment type="caution">
    <text evidence="1">The sequence shown here is derived from an EMBL/GenBank/DDBJ whole genome shotgun (WGS) entry which is preliminary data.</text>
</comment>
<accession>A0ABT1NGP2</accession>